<dbReference type="InterPro" id="IPR031404">
    <property type="entry name" value="Rrt14"/>
</dbReference>
<accession>A0AA35NU26</accession>
<gene>
    <name evidence="1" type="primary">SKDI09G0430</name>
    <name evidence="1" type="ORF">SKDI_09G0430</name>
</gene>
<sequence length="207" mass="23989">MSSFLSQASKFQATSAINGLLSSLLPGVPKIRANSVKARVNNGSKAQLIDRNLKKRVELQNRDVHKIKKRSKQAKKRLVKKHKCDKERLEQLAKYQVLKKHQEEGTLTEHEKKYLNKLIRRNSQNLRSWDLREEVRDELNDIQQYILKQTVSTTNAERSQRRRSKRKQFKEDISQSDSVKDHRYPGLTPGLAPVGASDEEESSEEED</sequence>
<dbReference type="EMBL" id="OX365904">
    <property type="protein sequence ID" value="CAI4064434.1"/>
    <property type="molecule type" value="Genomic_DNA"/>
</dbReference>
<reference evidence="1" key="1">
    <citation type="submission" date="2022-10" db="EMBL/GenBank/DDBJ databases">
        <authorList>
            <person name="Byrne P K."/>
        </authorList>
    </citation>
    <scope>NUCLEOTIDE SEQUENCE</scope>
    <source>
        <strain evidence="1">IFO1802</strain>
    </source>
</reference>
<dbReference type="GO" id="GO:0005730">
    <property type="term" value="C:nucleolus"/>
    <property type="evidence" value="ECO:0007669"/>
    <property type="project" value="UniProtKB-SubCell"/>
</dbReference>
<protein>
    <submittedName>
        <fullName evidence="1">Uncharacterized protein</fullName>
    </submittedName>
</protein>
<dbReference type="OrthoDB" id="4069371at2759"/>
<evidence type="ECO:0000313" key="2">
    <source>
        <dbReference type="Proteomes" id="UP001162087"/>
    </source>
</evidence>
<organism evidence="1 2">
    <name type="scientific">Saccharomyces kudriavzevii (strain ATCC MYA-4449 / AS 2.2408 / CBS 8840 / NBRC 1802 / NCYC 2889)</name>
    <name type="common">Yeast</name>
    <dbReference type="NCBI Taxonomy" id="226230"/>
    <lineage>
        <taxon>Eukaryota</taxon>
        <taxon>Fungi</taxon>
        <taxon>Dikarya</taxon>
        <taxon>Ascomycota</taxon>
        <taxon>Saccharomycotina</taxon>
        <taxon>Saccharomycetes</taxon>
        <taxon>Saccharomycetales</taxon>
        <taxon>Saccharomycetaceae</taxon>
        <taxon>Saccharomyces</taxon>
    </lineage>
</organism>
<evidence type="ECO:0000313" key="1">
    <source>
        <dbReference type="EMBL" id="CAI4064434.1"/>
    </source>
</evidence>
<dbReference type="Proteomes" id="UP001162087">
    <property type="component" value="Chromosome 9"/>
</dbReference>
<name>A0AA35NU26_SACK1</name>
<keyword evidence="2" id="KW-1185">Reference proteome</keyword>
<dbReference type="Pfam" id="PF17075">
    <property type="entry name" value="RRT14"/>
    <property type="match status" value="1"/>
</dbReference>
<proteinExistence type="predicted"/>